<comment type="caution">
    <text evidence="8">The sequence shown here is derived from an EMBL/GenBank/DDBJ whole genome shotgun (WGS) entry which is preliminary data.</text>
</comment>
<evidence type="ECO:0000256" key="2">
    <source>
        <dbReference type="ARBA" id="ARBA00022679"/>
    </source>
</evidence>
<keyword evidence="2 6" id="KW-0808">Transferase</keyword>
<evidence type="ECO:0000256" key="1">
    <source>
        <dbReference type="ARBA" id="ARBA00010688"/>
    </source>
</evidence>
<evidence type="ECO:0000313" key="8">
    <source>
        <dbReference type="EMBL" id="PFG28561.1"/>
    </source>
</evidence>
<dbReference type="GO" id="GO:0005524">
    <property type="term" value="F:ATP binding"/>
    <property type="evidence" value="ECO:0007669"/>
    <property type="project" value="UniProtKB-KW"/>
</dbReference>
<evidence type="ECO:0000256" key="6">
    <source>
        <dbReference type="PIRNR" id="PIRNR000535"/>
    </source>
</evidence>
<keyword evidence="3" id="KW-0547">Nucleotide-binding</keyword>
<dbReference type="InterPro" id="IPR011611">
    <property type="entry name" value="PfkB_dom"/>
</dbReference>
<dbReference type="Gene3D" id="3.40.1190.20">
    <property type="match status" value="1"/>
</dbReference>
<feature type="domain" description="Carbohydrate kinase PfkB" evidence="7">
    <location>
        <begin position="9"/>
        <end position="310"/>
    </location>
</feature>
<gene>
    <name evidence="8" type="ORF">ATK06_1673</name>
</gene>
<evidence type="ECO:0000259" key="7">
    <source>
        <dbReference type="Pfam" id="PF00294"/>
    </source>
</evidence>
<accession>A0A2A9DQA7</accession>
<keyword evidence="4 8" id="KW-0418">Kinase</keyword>
<dbReference type="NCBIfam" id="TIGR03168">
    <property type="entry name" value="1-PFK"/>
    <property type="match status" value="1"/>
</dbReference>
<dbReference type="AlphaFoldDB" id="A0A2A9DQA7"/>
<dbReference type="STRING" id="1724.GCA_001044175_01016"/>
<name>A0A2A9DQA7_9CORY</name>
<keyword evidence="9" id="KW-1185">Reference proteome</keyword>
<sequence length="326" mass="33512">MILTYTPNPAIDATMSLNEELELGSVSRLASVTRVAGGKGINVSHVAHKAGVATRALFPAHSDDPFVALLAHTEVPYTAINIAGSIRTNTTITEPSGRTTKLNGPGPELNADERADVDKQLLHAIEEFSPTWVVLAGSLPPSIPDTWYGDCVKAIRQNFPGVKIAVDTSDAPMEALGSMLPDAAPDLIKPNGLELGQLAGIDGVAAEKAAEQGDYSLIADAARQMHTAGITNVLVTLGSAGALLTTADGSWIATPPPITVQSTVGAGDSALTGFILANIAGKTPDQCLRDAVAYGSAATALPGTTAPSPELLDRENTAVHAVNSAD</sequence>
<proteinExistence type="inferred from homology"/>
<comment type="similarity">
    <text evidence="1">Belongs to the carbohydrate kinase PfkB family.</text>
</comment>
<dbReference type="RefSeq" id="WP_048379176.1">
    <property type="nucleotide sequence ID" value="NZ_LDYE01000003.1"/>
</dbReference>
<dbReference type="InterPro" id="IPR029056">
    <property type="entry name" value="Ribokinase-like"/>
</dbReference>
<dbReference type="PANTHER" id="PTHR46566:SF2">
    <property type="entry name" value="ATP-DEPENDENT 6-PHOSPHOFRUCTOKINASE ISOZYME 2"/>
    <property type="match status" value="1"/>
</dbReference>
<evidence type="ECO:0000313" key="9">
    <source>
        <dbReference type="Proteomes" id="UP000221653"/>
    </source>
</evidence>
<protein>
    <submittedName>
        <fullName evidence="8">1-phosphofructokinase</fullName>
    </submittedName>
</protein>
<keyword evidence="5" id="KW-0067">ATP-binding</keyword>
<reference evidence="8 9" key="1">
    <citation type="submission" date="2017-10" db="EMBL/GenBank/DDBJ databases">
        <title>Sequencing the genomes of 1000 actinobacteria strains.</title>
        <authorList>
            <person name="Klenk H.-P."/>
        </authorList>
    </citation>
    <scope>NUCLEOTIDE SEQUENCE [LARGE SCALE GENOMIC DNA]</scope>
    <source>
        <strain evidence="8 9">DSM 20688</strain>
    </source>
</reference>
<evidence type="ECO:0000256" key="4">
    <source>
        <dbReference type="ARBA" id="ARBA00022777"/>
    </source>
</evidence>
<dbReference type="OrthoDB" id="9801219at2"/>
<dbReference type="SUPFAM" id="SSF53613">
    <property type="entry name" value="Ribokinase-like"/>
    <property type="match status" value="1"/>
</dbReference>
<organism evidence="8 9">
    <name type="scientific">Corynebacterium renale</name>
    <dbReference type="NCBI Taxonomy" id="1724"/>
    <lineage>
        <taxon>Bacteria</taxon>
        <taxon>Bacillati</taxon>
        <taxon>Actinomycetota</taxon>
        <taxon>Actinomycetes</taxon>
        <taxon>Mycobacteriales</taxon>
        <taxon>Corynebacteriaceae</taxon>
        <taxon>Corynebacterium</taxon>
    </lineage>
</organism>
<dbReference type="PIRSF" id="PIRSF000535">
    <property type="entry name" value="1PFK/6PFK/LacC"/>
    <property type="match status" value="1"/>
</dbReference>
<dbReference type="Proteomes" id="UP000221653">
    <property type="component" value="Unassembled WGS sequence"/>
</dbReference>
<evidence type="ECO:0000256" key="5">
    <source>
        <dbReference type="ARBA" id="ARBA00022840"/>
    </source>
</evidence>
<dbReference type="PANTHER" id="PTHR46566">
    <property type="entry name" value="1-PHOSPHOFRUCTOKINASE-RELATED"/>
    <property type="match status" value="1"/>
</dbReference>
<evidence type="ECO:0000256" key="3">
    <source>
        <dbReference type="ARBA" id="ARBA00022741"/>
    </source>
</evidence>
<dbReference type="Pfam" id="PF00294">
    <property type="entry name" value="PfkB"/>
    <property type="match status" value="1"/>
</dbReference>
<dbReference type="InterPro" id="IPR017583">
    <property type="entry name" value="Tagatose/fructose_Pkinase"/>
</dbReference>
<dbReference type="EMBL" id="PDJF01000001">
    <property type="protein sequence ID" value="PFG28561.1"/>
    <property type="molecule type" value="Genomic_DNA"/>
</dbReference>
<dbReference type="GO" id="GO:0005829">
    <property type="term" value="C:cytosol"/>
    <property type="evidence" value="ECO:0007669"/>
    <property type="project" value="TreeGrafter"/>
</dbReference>
<dbReference type="CDD" id="cd01164">
    <property type="entry name" value="FruK_PfkB_like"/>
    <property type="match status" value="1"/>
</dbReference>
<dbReference type="GO" id="GO:0008443">
    <property type="term" value="F:phosphofructokinase activity"/>
    <property type="evidence" value="ECO:0007669"/>
    <property type="project" value="TreeGrafter"/>
</dbReference>